<name>A0A1B0GIM3_LUTLO</name>
<reference evidence="1" key="1">
    <citation type="submission" date="2020-05" db="UniProtKB">
        <authorList>
            <consortium name="EnsemblMetazoa"/>
        </authorList>
    </citation>
    <scope>IDENTIFICATION</scope>
    <source>
        <strain evidence="1">Jacobina</strain>
    </source>
</reference>
<accession>A0A1B0GIM3</accession>
<dbReference type="EnsemblMetazoa" id="LLOJ004795-RA">
    <property type="protein sequence ID" value="LLOJ004795-PA"/>
    <property type="gene ID" value="LLOJ004795"/>
</dbReference>
<dbReference type="AlphaFoldDB" id="A0A1B0GIM3"/>
<dbReference type="Proteomes" id="UP000092461">
    <property type="component" value="Unassembled WGS sequence"/>
</dbReference>
<dbReference type="EMBL" id="AJWK01015081">
    <property type="status" value="NOT_ANNOTATED_CDS"/>
    <property type="molecule type" value="Genomic_DNA"/>
</dbReference>
<protein>
    <submittedName>
        <fullName evidence="1">Uncharacterized protein</fullName>
    </submittedName>
</protein>
<evidence type="ECO:0000313" key="2">
    <source>
        <dbReference type="Proteomes" id="UP000092461"/>
    </source>
</evidence>
<evidence type="ECO:0000313" key="1">
    <source>
        <dbReference type="EnsemblMetazoa" id="LLOJ004795-PA"/>
    </source>
</evidence>
<sequence length="204" mass="23716">MVLDLTRELEEEIEKLNPTAVGDVHISYNMKMTMIDGKICNALTANNSTQTCYICKTRPSQMNEQHSNNEANEGYYKYGLSPLHARIRFMEWLLNLSFSIPWRKEDQELEEEIEKLNPTAVGDVHISYNMKMTMIDGKICNAVTANNSTQTCYICKTRPSQMNEQHSNNEANEGYYKYGLSPLHARIRFMEWLLNLSFSIPWRE</sequence>
<organism evidence="1 2">
    <name type="scientific">Lutzomyia longipalpis</name>
    <name type="common">Sand fly</name>
    <dbReference type="NCBI Taxonomy" id="7200"/>
    <lineage>
        <taxon>Eukaryota</taxon>
        <taxon>Metazoa</taxon>
        <taxon>Ecdysozoa</taxon>
        <taxon>Arthropoda</taxon>
        <taxon>Hexapoda</taxon>
        <taxon>Insecta</taxon>
        <taxon>Pterygota</taxon>
        <taxon>Neoptera</taxon>
        <taxon>Endopterygota</taxon>
        <taxon>Diptera</taxon>
        <taxon>Nematocera</taxon>
        <taxon>Psychodoidea</taxon>
        <taxon>Psychodidae</taxon>
        <taxon>Lutzomyia</taxon>
        <taxon>Lutzomyia</taxon>
    </lineage>
</organism>
<keyword evidence="2" id="KW-1185">Reference proteome</keyword>
<dbReference type="VEuPathDB" id="VectorBase:LLOJ004795"/>
<dbReference type="EMBL" id="AJWK01015080">
    <property type="status" value="NOT_ANNOTATED_CDS"/>
    <property type="molecule type" value="Genomic_DNA"/>
</dbReference>
<proteinExistence type="predicted"/>